<feature type="transmembrane region" description="Helical" evidence="8">
    <location>
        <begin position="305"/>
        <end position="327"/>
    </location>
</feature>
<comment type="subcellular location">
    <subcellularLocation>
        <location evidence="8">Cell membrane</location>
        <topology evidence="8">Multi-pass membrane protein</topology>
    </subcellularLocation>
    <subcellularLocation>
        <location evidence="1">Membrane</location>
        <topology evidence="1">Multi-pass membrane protein</topology>
    </subcellularLocation>
</comment>
<dbReference type="GO" id="GO:0005886">
    <property type="term" value="C:plasma membrane"/>
    <property type="evidence" value="ECO:0007669"/>
    <property type="project" value="UniProtKB-SubCell"/>
</dbReference>
<proteinExistence type="inferred from homology"/>
<dbReference type="InterPro" id="IPR000537">
    <property type="entry name" value="UbiA_prenyltransferase"/>
</dbReference>
<dbReference type="GO" id="GO:0009234">
    <property type="term" value="P:menaquinone biosynthetic process"/>
    <property type="evidence" value="ECO:0007669"/>
    <property type="project" value="UniProtKB-UniRule"/>
</dbReference>
<dbReference type="EMBL" id="AEON01000001">
    <property type="protein sequence ID" value="EFT83449.1"/>
    <property type="molecule type" value="Genomic_DNA"/>
</dbReference>
<dbReference type="Proteomes" id="UP000004946">
    <property type="component" value="Chromosome"/>
</dbReference>
<comment type="catalytic activity">
    <reaction evidence="8">
        <text>an all-trans-polyprenyl diphosphate + 1,4-dihydroxy-2-naphthoate + H(+) = a 2-demethylmenaquinol + CO2 + diphosphate</text>
        <dbReference type="Rhea" id="RHEA:26478"/>
        <dbReference type="Rhea" id="RHEA-COMP:9563"/>
        <dbReference type="Rhea" id="RHEA-COMP:9564"/>
        <dbReference type="ChEBI" id="CHEBI:11173"/>
        <dbReference type="ChEBI" id="CHEBI:15378"/>
        <dbReference type="ChEBI" id="CHEBI:16526"/>
        <dbReference type="ChEBI" id="CHEBI:33019"/>
        <dbReference type="ChEBI" id="CHEBI:55437"/>
        <dbReference type="ChEBI" id="CHEBI:58914"/>
        <dbReference type="EC" id="2.5.1.74"/>
    </reaction>
</comment>
<organism evidence="10 11">
    <name type="scientific">Parascardovia denticolens DSM 10105 = JCM 12538</name>
    <dbReference type="NCBI Taxonomy" id="864564"/>
    <lineage>
        <taxon>Bacteria</taxon>
        <taxon>Bacillati</taxon>
        <taxon>Actinomycetota</taxon>
        <taxon>Actinomycetes</taxon>
        <taxon>Bifidobacteriales</taxon>
        <taxon>Bifidobacteriaceae</taxon>
        <taxon>Parascardovia</taxon>
    </lineage>
</organism>
<evidence type="ECO:0000313" key="11">
    <source>
        <dbReference type="Proteomes" id="UP000004946"/>
    </source>
</evidence>
<name>E6K0W8_PARDN</name>
<dbReference type="InterPro" id="IPR044878">
    <property type="entry name" value="UbiA_sf"/>
</dbReference>
<feature type="transmembrane region" description="Helical" evidence="8">
    <location>
        <begin position="136"/>
        <end position="153"/>
    </location>
</feature>
<evidence type="ECO:0000256" key="5">
    <source>
        <dbReference type="ARBA" id="ARBA00022692"/>
    </source>
</evidence>
<feature type="transmembrane region" description="Helical" evidence="8">
    <location>
        <begin position="264"/>
        <end position="285"/>
    </location>
</feature>
<dbReference type="Pfam" id="PF01040">
    <property type="entry name" value="UbiA"/>
    <property type="match status" value="1"/>
</dbReference>
<dbReference type="PATRIC" id="fig|864564.6.peg.1257"/>
<dbReference type="CDD" id="cd13962">
    <property type="entry name" value="PT_UbiA_UBIAD1"/>
    <property type="match status" value="1"/>
</dbReference>
<keyword evidence="4 8" id="KW-0808">Transferase</keyword>
<comment type="function">
    <text evidence="8">Conversion of 1,4-dihydroxy-2-naphthoate (DHNA) to demethylmenaquinone (DMK).</text>
</comment>
<dbReference type="InterPro" id="IPR004657">
    <property type="entry name" value="MenA"/>
</dbReference>
<keyword evidence="6 8" id="KW-1133">Transmembrane helix</keyword>
<dbReference type="GO" id="GO:0046428">
    <property type="term" value="F:1,4-dihydroxy-2-naphthoate polyprenyltransferase activity"/>
    <property type="evidence" value="ECO:0007669"/>
    <property type="project" value="UniProtKB-UniRule"/>
</dbReference>
<evidence type="ECO:0000256" key="3">
    <source>
        <dbReference type="ARBA" id="ARBA00022475"/>
    </source>
</evidence>
<evidence type="ECO:0000256" key="1">
    <source>
        <dbReference type="ARBA" id="ARBA00004141"/>
    </source>
</evidence>
<accession>E6K0W8</accession>
<comment type="pathway">
    <text evidence="8">Quinol/quinone metabolism; menaquinone biosynthesis; menaquinol from 1,4-dihydroxy-2-naphthoate: step 1/2.</text>
</comment>
<evidence type="ECO:0000313" key="10">
    <source>
        <dbReference type="EMBL" id="EFT83449.1"/>
    </source>
</evidence>
<dbReference type="RefSeq" id="WP_006288868.1">
    <property type="nucleotide sequence ID" value="NZ_AP012333.1"/>
</dbReference>
<evidence type="ECO:0000256" key="2">
    <source>
        <dbReference type="ARBA" id="ARBA00022428"/>
    </source>
</evidence>
<dbReference type="PANTHER" id="PTHR13929">
    <property type="entry name" value="1,4-DIHYDROXY-2-NAPHTHOATE OCTAPRENYLTRANSFERASE"/>
    <property type="match status" value="1"/>
</dbReference>
<feature type="transmembrane region" description="Helical" evidence="8">
    <location>
        <begin position="111"/>
        <end position="130"/>
    </location>
</feature>
<dbReference type="PANTHER" id="PTHR13929:SF0">
    <property type="entry name" value="UBIA PRENYLTRANSFERASE DOMAIN-CONTAINING PROTEIN 1"/>
    <property type="match status" value="1"/>
</dbReference>
<feature type="transmembrane region" description="Helical" evidence="8">
    <location>
        <begin position="339"/>
        <end position="360"/>
    </location>
</feature>
<dbReference type="KEGG" id="pdo:PSDT_1144"/>
<feature type="transmembrane region" description="Helical" evidence="8">
    <location>
        <begin position="160"/>
        <end position="181"/>
    </location>
</feature>
<dbReference type="NCBIfam" id="TIGR00751">
    <property type="entry name" value="menA"/>
    <property type="match status" value="1"/>
</dbReference>
<feature type="transmembrane region" description="Helical" evidence="8">
    <location>
        <begin position="213"/>
        <end position="236"/>
    </location>
</feature>
<comment type="caution">
    <text evidence="10">The sequence shown here is derived from an EMBL/GenBank/DDBJ whole genome shotgun (WGS) entry which is preliminary data.</text>
</comment>
<dbReference type="HOGENOM" id="CLU_043611_1_0_11"/>
<keyword evidence="3 8" id="KW-1003">Cell membrane</keyword>
<dbReference type="EC" id="2.5.1.74" evidence="8 9"/>
<dbReference type="eggNOG" id="COG1575">
    <property type="taxonomic scope" value="Bacteria"/>
</dbReference>
<reference evidence="10 11" key="1">
    <citation type="submission" date="2010-12" db="EMBL/GenBank/DDBJ databases">
        <authorList>
            <person name="Muzny D."/>
            <person name="Qin X."/>
            <person name="Buhay C."/>
            <person name="Dugan-Rocha S."/>
            <person name="Ding Y."/>
            <person name="Chen G."/>
            <person name="Hawes A."/>
            <person name="Holder M."/>
            <person name="Jhangiani S."/>
            <person name="Johnson A."/>
            <person name="Khan Z."/>
            <person name="Li Z."/>
            <person name="Liu W."/>
            <person name="Liu X."/>
            <person name="Perez L."/>
            <person name="Shen H."/>
            <person name="Wang Q."/>
            <person name="Watt J."/>
            <person name="Xi L."/>
            <person name="Xin Y."/>
            <person name="Zhou J."/>
            <person name="Deng J."/>
            <person name="Jiang H."/>
            <person name="Liu Y."/>
            <person name="Qu J."/>
            <person name="Song X.-Z."/>
            <person name="Zhang L."/>
            <person name="Villasana D."/>
            <person name="Johnson A."/>
            <person name="Liu J."/>
            <person name="Liyanage D."/>
            <person name="Lorensuhewa L."/>
            <person name="Robinson T."/>
            <person name="Song A."/>
            <person name="Song B.-B."/>
            <person name="Dinh H."/>
            <person name="Thornton R."/>
            <person name="Coyle M."/>
            <person name="Francisco L."/>
            <person name="Jackson L."/>
            <person name="Javaid M."/>
            <person name="Korchina V."/>
            <person name="Kovar C."/>
            <person name="Mata R."/>
            <person name="Mathew T."/>
            <person name="Ngo R."/>
            <person name="Nguyen L."/>
            <person name="Nguyen N."/>
            <person name="Okwuonu G."/>
            <person name="Ongeri F."/>
            <person name="Pham C."/>
            <person name="Simmons D."/>
            <person name="Wilczek-Boney K."/>
            <person name="Hale W."/>
            <person name="Jakkamsetti A."/>
            <person name="Pham P."/>
            <person name="Ruth R."/>
            <person name="San Lucas F."/>
            <person name="Warren J."/>
            <person name="Zhang J."/>
            <person name="Zhao Z."/>
            <person name="Zhou C."/>
            <person name="Zhu D."/>
            <person name="Lee S."/>
            <person name="Bess C."/>
            <person name="Blankenburg K."/>
            <person name="Forbes L."/>
            <person name="Fu Q."/>
            <person name="Gubbala S."/>
            <person name="Hirani K."/>
            <person name="Jayaseelan J.C."/>
            <person name="Lara F."/>
            <person name="Munidasa M."/>
            <person name="Palculict T."/>
            <person name="Patil S."/>
            <person name="Pu L.-L."/>
            <person name="Saada N."/>
            <person name="Tang L."/>
            <person name="Weissenberger G."/>
            <person name="Zhu Y."/>
            <person name="Hemphill L."/>
            <person name="Shang Y."/>
            <person name="Youmans B."/>
            <person name="Ayvaz T."/>
            <person name="Ross M."/>
            <person name="Santibanez J."/>
            <person name="Aqrawi P."/>
            <person name="Gross S."/>
            <person name="Joshi V."/>
            <person name="Fowler G."/>
            <person name="Nazareth L."/>
            <person name="Reid J."/>
            <person name="Worley K."/>
            <person name="Petrosino J."/>
            <person name="Highlander S."/>
            <person name="Gibbs R."/>
        </authorList>
    </citation>
    <scope>NUCLEOTIDE SEQUENCE [LARGE SCALE GENOMIC DNA]</scope>
    <source>
        <strain evidence="10 11">DSM 10105</strain>
    </source>
</reference>
<evidence type="ECO:0000256" key="7">
    <source>
        <dbReference type="ARBA" id="ARBA00023136"/>
    </source>
</evidence>
<keyword evidence="11" id="KW-1185">Reference proteome</keyword>
<dbReference type="InterPro" id="IPR026046">
    <property type="entry name" value="UBIAD1"/>
</dbReference>
<gene>
    <name evidence="8 10" type="primary">menA</name>
    <name evidence="10" type="ORF">HMPREF0620_0454</name>
</gene>
<evidence type="ECO:0000256" key="4">
    <source>
        <dbReference type="ARBA" id="ARBA00022679"/>
    </source>
</evidence>
<keyword evidence="2 8" id="KW-0474">Menaquinone biosynthesis</keyword>
<dbReference type="UniPathway" id="UPA00079">
    <property type="reaction ID" value="UER00168"/>
</dbReference>
<feature type="transmembrane region" description="Helical" evidence="8">
    <location>
        <begin position="51"/>
        <end position="73"/>
    </location>
</feature>
<sequence length="363" mass="39411">MDGRKERRRRLALWMAGFRWRTLPMAFLPVVTATVLARLQGFPRSADGWPRFWLLAAFCLLVSLNLQIGVNFLNDYSDGTRGRDEARRANREDGPVSGPVRLVASGVRPKAALAVAVGFLALACLSGLVVVTLTGLWALMAVGVVCLAAAWAYSSGRHPYGMAGWGEVAAFLFFGPVAVLGTDCVLGSPWPFCPPAGFVRSGSAQPVFTCTCIFAYVFTFLACLIPGLFSACLMMVNNLRDIDDDEFHGKRTLMVRWGRKRGEAVFAICLGALLLAQAGAFFLLVSSPFIPLIASGTHPLPPRSSLATMIVCCLTGLSIQSVMDVSLWLRLHRRDFRRALTLVSAAISFSAISFLPFAFLPLI</sequence>
<keyword evidence="7 8" id="KW-0472">Membrane</keyword>
<comment type="similarity">
    <text evidence="8">Belongs to the MenA family. Type 1 subfamily.</text>
</comment>
<evidence type="ECO:0000256" key="9">
    <source>
        <dbReference type="NCBIfam" id="TIGR00751"/>
    </source>
</evidence>
<evidence type="ECO:0000256" key="6">
    <source>
        <dbReference type="ARBA" id="ARBA00022989"/>
    </source>
</evidence>
<keyword evidence="5 8" id="KW-0812">Transmembrane</keyword>
<dbReference type="Gene3D" id="1.10.357.140">
    <property type="entry name" value="UbiA prenyltransferase"/>
    <property type="match status" value="1"/>
</dbReference>
<dbReference type="AlphaFoldDB" id="E6K0W8"/>
<protein>
    <recommendedName>
        <fullName evidence="8 9">1,4-dihydroxy-2-naphthoate octaprenyltransferase</fullName>
        <shortName evidence="8">DHNA-octaprenyltransferase</shortName>
        <ecNumber evidence="8 9">2.5.1.74</ecNumber>
    </recommendedName>
</protein>
<evidence type="ECO:0000256" key="8">
    <source>
        <dbReference type="HAMAP-Rule" id="MF_01937"/>
    </source>
</evidence>
<dbReference type="GO" id="GO:0042371">
    <property type="term" value="P:vitamin K biosynthetic process"/>
    <property type="evidence" value="ECO:0007669"/>
    <property type="project" value="TreeGrafter"/>
</dbReference>
<dbReference type="HAMAP" id="MF_01937">
    <property type="entry name" value="MenA_1"/>
    <property type="match status" value="1"/>
</dbReference>